<evidence type="ECO:0008006" key="8">
    <source>
        <dbReference type="Google" id="ProtNLM"/>
    </source>
</evidence>
<dbReference type="Proteomes" id="UP000285693">
    <property type="component" value="Unassembled WGS sequence"/>
</dbReference>
<dbReference type="GeneID" id="92825684"/>
<feature type="transmembrane region" description="Helical" evidence="1">
    <location>
        <begin position="126"/>
        <end position="148"/>
    </location>
</feature>
<evidence type="ECO:0000313" key="4">
    <source>
        <dbReference type="EMBL" id="RHG59850.1"/>
    </source>
</evidence>
<feature type="transmembrane region" description="Helical" evidence="1">
    <location>
        <begin position="179"/>
        <end position="200"/>
    </location>
</feature>
<gene>
    <name evidence="4" type="ORF">DW252_11330</name>
    <name evidence="3" type="ORF">DWW65_07535</name>
    <name evidence="2" type="ORF">DXD67_06480</name>
</gene>
<reference evidence="5 6" key="1">
    <citation type="submission" date="2018-08" db="EMBL/GenBank/DDBJ databases">
        <title>A genome reference for cultivated species of the human gut microbiota.</title>
        <authorList>
            <person name="Zou Y."/>
            <person name="Xue W."/>
            <person name="Luo G."/>
        </authorList>
    </citation>
    <scope>NUCLEOTIDE SEQUENCE [LARGE SCALE GENOMIC DNA]</scope>
    <source>
        <strain evidence="3 6">AF16-31</strain>
        <strain evidence="4 7">AM22-12LB</strain>
        <strain evidence="2 5">TM07-19</strain>
    </source>
</reference>
<dbReference type="EMBL" id="QRXY01000008">
    <property type="protein sequence ID" value="RGU45718.1"/>
    <property type="molecule type" value="Genomic_DNA"/>
</dbReference>
<feature type="transmembrane region" description="Helical" evidence="1">
    <location>
        <begin position="206"/>
        <end position="224"/>
    </location>
</feature>
<keyword evidence="1" id="KW-1133">Transmembrane helix</keyword>
<evidence type="ECO:0000313" key="2">
    <source>
        <dbReference type="EMBL" id="RGJ24147.1"/>
    </source>
</evidence>
<organism evidence="2 5">
    <name type="scientific">Coprococcus comes</name>
    <dbReference type="NCBI Taxonomy" id="410072"/>
    <lineage>
        <taxon>Bacteria</taxon>
        <taxon>Bacillati</taxon>
        <taxon>Bacillota</taxon>
        <taxon>Clostridia</taxon>
        <taxon>Lachnospirales</taxon>
        <taxon>Lachnospiraceae</taxon>
        <taxon>Coprococcus</taxon>
    </lineage>
</organism>
<name>A0A3E4GR91_9FIRM</name>
<comment type="caution">
    <text evidence="2">The sequence shown here is derived from an EMBL/GenBank/DDBJ whole genome shotgun (WGS) entry which is preliminary data.</text>
</comment>
<dbReference type="Proteomes" id="UP000260655">
    <property type="component" value="Unassembled WGS sequence"/>
</dbReference>
<dbReference type="Proteomes" id="UP000286595">
    <property type="component" value="Unassembled WGS sequence"/>
</dbReference>
<sequence>MEKKDFYEGEYMPQMHKIGKLTGLLGAVLSFLPALVLAVVYGLLPKPAALATAFISAASAFGFLWVVEPISYFTVLGPVGTYMAFLSGNISNMRVPCAGMAQVAADVEPGTEKGSIVSVIGMATSIVINVSVLTIGVILGSSVLSAMPASVIEALNYLLPALFGALLMQFGLKRIKFAGGMLAFAILIGIAINAGLFNWLPGAANYLTTLASVFVAIGVTLATYGKKKEAGK</sequence>
<dbReference type="EMBL" id="QSOV01000005">
    <property type="protein sequence ID" value="RGJ24147.1"/>
    <property type="molecule type" value="Genomic_DNA"/>
</dbReference>
<evidence type="ECO:0000313" key="3">
    <source>
        <dbReference type="EMBL" id="RGU45718.1"/>
    </source>
</evidence>
<dbReference type="EMBL" id="QRIM01000012">
    <property type="protein sequence ID" value="RHG59850.1"/>
    <property type="molecule type" value="Genomic_DNA"/>
</dbReference>
<keyword evidence="1" id="KW-0472">Membrane</keyword>
<keyword evidence="1" id="KW-0812">Transmembrane</keyword>
<proteinExistence type="predicted"/>
<evidence type="ECO:0000313" key="6">
    <source>
        <dbReference type="Proteomes" id="UP000285693"/>
    </source>
</evidence>
<dbReference type="AlphaFoldDB" id="A0A3E4GR91"/>
<dbReference type="RefSeq" id="WP_008373154.1">
    <property type="nucleotide sequence ID" value="NZ_CP070062.1"/>
</dbReference>
<evidence type="ECO:0000256" key="1">
    <source>
        <dbReference type="SAM" id="Phobius"/>
    </source>
</evidence>
<evidence type="ECO:0000313" key="5">
    <source>
        <dbReference type="Proteomes" id="UP000260655"/>
    </source>
</evidence>
<evidence type="ECO:0000313" key="7">
    <source>
        <dbReference type="Proteomes" id="UP000286595"/>
    </source>
</evidence>
<accession>A0A3E4GR91</accession>
<feature type="transmembrane region" description="Helical" evidence="1">
    <location>
        <begin position="21"/>
        <end position="42"/>
    </location>
</feature>
<protein>
    <recommendedName>
        <fullName evidence="8">Small-conductance mechanosensitive channel</fullName>
    </recommendedName>
</protein>
<feature type="transmembrane region" description="Helical" evidence="1">
    <location>
        <begin position="154"/>
        <end position="172"/>
    </location>
</feature>